<name>A0A1V9EI53_9BACT</name>
<proteinExistence type="predicted"/>
<reference evidence="2" key="1">
    <citation type="submission" date="2016-04" db="EMBL/GenBank/DDBJ databases">
        <authorList>
            <person name="Chen L."/>
            <person name="Zhuang W."/>
            <person name="Wang G."/>
        </authorList>
    </citation>
    <scope>NUCLEOTIDE SEQUENCE [LARGE SCALE GENOMIC DNA]</scope>
    <source>
        <strain evidence="2">208</strain>
    </source>
</reference>
<evidence type="ECO:0000313" key="1">
    <source>
        <dbReference type="EMBL" id="OQP45809.1"/>
    </source>
</evidence>
<dbReference type="AlphaFoldDB" id="A0A1V9EI53"/>
<dbReference type="InterPro" id="IPR025563">
    <property type="entry name" value="DUF4286"/>
</dbReference>
<dbReference type="Pfam" id="PF14114">
    <property type="entry name" value="DUF4286"/>
    <property type="match status" value="1"/>
</dbReference>
<dbReference type="Proteomes" id="UP000192276">
    <property type="component" value="Unassembled WGS sequence"/>
</dbReference>
<dbReference type="EMBL" id="LWBP01000254">
    <property type="protein sequence ID" value="OQP45809.1"/>
    <property type="molecule type" value="Genomic_DNA"/>
</dbReference>
<evidence type="ECO:0000313" key="2">
    <source>
        <dbReference type="Proteomes" id="UP000192276"/>
    </source>
</evidence>
<accession>A0A1V9EI53</accession>
<organism evidence="1 2">
    <name type="scientific">Niastella populi</name>
    <dbReference type="NCBI Taxonomy" id="550983"/>
    <lineage>
        <taxon>Bacteria</taxon>
        <taxon>Pseudomonadati</taxon>
        <taxon>Bacteroidota</taxon>
        <taxon>Chitinophagia</taxon>
        <taxon>Chitinophagales</taxon>
        <taxon>Chitinophagaceae</taxon>
        <taxon>Niastella</taxon>
    </lineage>
</organism>
<dbReference type="OrthoDB" id="1121837at2"/>
<dbReference type="RefSeq" id="WP_081171608.1">
    <property type="nucleotide sequence ID" value="NZ_LWBP01000254.1"/>
</dbReference>
<comment type="caution">
    <text evidence="1">The sequence shown here is derived from an EMBL/GenBank/DDBJ whole genome shotgun (WGS) entry which is preliminary data.</text>
</comment>
<dbReference type="STRING" id="550983.A4R26_10005"/>
<gene>
    <name evidence="1" type="ORF">A4R26_10005</name>
</gene>
<evidence type="ECO:0008006" key="3">
    <source>
        <dbReference type="Google" id="ProtNLM"/>
    </source>
</evidence>
<sequence length="101" mass="12153">MIVYNITVKVHPAIDEAWLLWQQQEHIPEIMACGQFSQWKMFRLLDQDDSEGMTFVIQYFAPSLENYVRFTEEFEPVLRKKAFDKWGDRFIAFRTVMEVVK</sequence>
<protein>
    <recommendedName>
        <fullName evidence="3">DUF4286 domain-containing protein</fullName>
    </recommendedName>
</protein>
<keyword evidence="2" id="KW-1185">Reference proteome</keyword>